<name>A0A6G7Y585_9ACTN</name>
<evidence type="ECO:0000313" key="4">
    <source>
        <dbReference type="EMBL" id="QIK71943.1"/>
    </source>
</evidence>
<evidence type="ECO:0000313" key="5">
    <source>
        <dbReference type="Proteomes" id="UP000501058"/>
    </source>
</evidence>
<gene>
    <name evidence="4" type="ORF">G7070_06255</name>
</gene>
<protein>
    <submittedName>
        <fullName evidence="4">Alginate lyase family protein</fullName>
    </submittedName>
</protein>
<reference evidence="4 5" key="1">
    <citation type="submission" date="2020-03" db="EMBL/GenBank/DDBJ databases">
        <title>Propioniciclava sp. nov., isolated from Hydrophilus acuminatus.</title>
        <authorList>
            <person name="Hyun D.-W."/>
            <person name="Bae J.-W."/>
        </authorList>
    </citation>
    <scope>NUCLEOTIDE SEQUENCE [LARGE SCALE GENOMIC DNA]</scope>
    <source>
        <strain evidence="4 5">HDW11</strain>
    </source>
</reference>
<dbReference type="Pfam" id="PF05426">
    <property type="entry name" value="Alginate_lyase"/>
    <property type="match status" value="1"/>
</dbReference>
<dbReference type="GO" id="GO:0042597">
    <property type="term" value="C:periplasmic space"/>
    <property type="evidence" value="ECO:0007669"/>
    <property type="project" value="InterPro"/>
</dbReference>
<sequence>MRWRFPCPASTVRGMDFPETGATMPLPTAPSPTVLGLAPTERARVLDAAERHLAEPPRTVTAASSPRSAGGTHDFFSEGDYWWPNPDDPDGPYVQRDGLSNPDNFVEHRRALMRLSVQVPALAAAWLLTGDPRFGDHAARHARAWFLDPSTRMNPHLRFAQAIHGRTTGRGIGVIDTIHLVEVVRALQVLEASGAPGSASGEGLTADEFDAVRGWFRAYLEWLTTSANGIEEREQENNHGTCWAMQVAAFAAFVGDETTLGALRERFTAVLVPGQIEPDGSMPRELARTKPFGYSLFNLDAFATTARLLSTPEDDLWRFETADGRGLPAATAFLAPFIADRSGWPLPPDVMYDDQWPMRHPSLLFAGLAYDDPDVLALWGRLPADSDVDEVIRNHFVRQPLLWVPH</sequence>
<dbReference type="InterPro" id="IPR008929">
    <property type="entry name" value="Chondroitin_lyas"/>
</dbReference>
<dbReference type="InterPro" id="IPR008397">
    <property type="entry name" value="Alginate_lyase_dom"/>
</dbReference>
<feature type="domain" description="Alginate lyase" evidence="3">
    <location>
        <begin position="59"/>
        <end position="344"/>
    </location>
</feature>
<accession>A0A6G7Y585</accession>
<evidence type="ECO:0000256" key="1">
    <source>
        <dbReference type="ARBA" id="ARBA00022729"/>
    </source>
</evidence>
<evidence type="ECO:0000256" key="2">
    <source>
        <dbReference type="ARBA" id="ARBA00023239"/>
    </source>
</evidence>
<dbReference type="KEGG" id="prv:G7070_06255"/>
<keyword evidence="5" id="KW-1185">Reference proteome</keyword>
<dbReference type="Gene3D" id="1.50.10.100">
    <property type="entry name" value="Chondroitin AC/alginate lyase"/>
    <property type="match status" value="1"/>
</dbReference>
<proteinExistence type="predicted"/>
<evidence type="ECO:0000259" key="3">
    <source>
        <dbReference type="Pfam" id="PF05426"/>
    </source>
</evidence>
<dbReference type="EMBL" id="CP049865">
    <property type="protein sequence ID" value="QIK71943.1"/>
    <property type="molecule type" value="Genomic_DNA"/>
</dbReference>
<keyword evidence="1" id="KW-0732">Signal</keyword>
<dbReference type="AlphaFoldDB" id="A0A6G7Y585"/>
<organism evidence="4 5">
    <name type="scientific">Propioniciclava coleopterorum</name>
    <dbReference type="NCBI Taxonomy" id="2714937"/>
    <lineage>
        <taxon>Bacteria</taxon>
        <taxon>Bacillati</taxon>
        <taxon>Actinomycetota</taxon>
        <taxon>Actinomycetes</taxon>
        <taxon>Propionibacteriales</taxon>
        <taxon>Propionibacteriaceae</taxon>
        <taxon>Propioniciclava</taxon>
    </lineage>
</organism>
<keyword evidence="2 4" id="KW-0456">Lyase</keyword>
<dbReference type="GO" id="GO:0016829">
    <property type="term" value="F:lyase activity"/>
    <property type="evidence" value="ECO:0007669"/>
    <property type="project" value="UniProtKB-KW"/>
</dbReference>
<dbReference type="SUPFAM" id="SSF48230">
    <property type="entry name" value="Chondroitin AC/alginate lyase"/>
    <property type="match status" value="1"/>
</dbReference>
<dbReference type="Proteomes" id="UP000501058">
    <property type="component" value="Chromosome"/>
</dbReference>